<sequence length="283" mass="29628">MKRRRFLALSAAALCLPAAAARIEPVRWSGFALGAEVSMTLRAPRPVAEAAIAAALSDIDAVERAFSLYRPDSELVRLNTTGTLAPFPLFSELLDHVDRAHSLTGGVFDPTVQSAWADIAEGRAPDLTPLGWHKIARAPDAITLGPGQQLTFNGIAQGFATDRVRATLLAHGLGDILVDIGEFAASGGPWRLGIADPTHGLVARTTLTTGAIATTSAAPHLIDPRGRAPRHATVSIEAPDATLADALSTACLFLPPASIARICHRAGAGPAHVIDAQGRHRLL</sequence>
<gene>
    <name evidence="12" type="ORF">ILP92_03150</name>
</gene>
<dbReference type="Pfam" id="PF02424">
    <property type="entry name" value="ApbE"/>
    <property type="match status" value="1"/>
</dbReference>
<name>A0A934IH27_9RHOB</name>
<dbReference type="Gene3D" id="3.10.520.10">
    <property type="entry name" value="ApbE-like domains"/>
    <property type="match status" value="1"/>
</dbReference>
<evidence type="ECO:0000256" key="1">
    <source>
        <dbReference type="ARBA" id="ARBA00001946"/>
    </source>
</evidence>
<organism evidence="12 13">
    <name type="scientific">Palleronia pontilimi</name>
    <dbReference type="NCBI Taxonomy" id="1964209"/>
    <lineage>
        <taxon>Bacteria</taxon>
        <taxon>Pseudomonadati</taxon>
        <taxon>Pseudomonadota</taxon>
        <taxon>Alphaproteobacteria</taxon>
        <taxon>Rhodobacterales</taxon>
        <taxon>Roseobacteraceae</taxon>
        <taxon>Palleronia</taxon>
    </lineage>
</organism>
<dbReference type="EMBL" id="JAEKPD010000002">
    <property type="protein sequence ID" value="MBJ3761744.1"/>
    <property type="molecule type" value="Genomic_DNA"/>
</dbReference>
<comment type="catalytic activity">
    <reaction evidence="10">
        <text>L-threonyl-[protein] + FAD = FMN-L-threonyl-[protein] + AMP + H(+)</text>
        <dbReference type="Rhea" id="RHEA:36847"/>
        <dbReference type="Rhea" id="RHEA-COMP:11060"/>
        <dbReference type="Rhea" id="RHEA-COMP:11061"/>
        <dbReference type="ChEBI" id="CHEBI:15378"/>
        <dbReference type="ChEBI" id="CHEBI:30013"/>
        <dbReference type="ChEBI" id="CHEBI:57692"/>
        <dbReference type="ChEBI" id="CHEBI:74257"/>
        <dbReference type="ChEBI" id="CHEBI:456215"/>
        <dbReference type="EC" id="2.7.1.180"/>
    </reaction>
</comment>
<evidence type="ECO:0000256" key="4">
    <source>
        <dbReference type="ARBA" id="ARBA00022630"/>
    </source>
</evidence>
<keyword evidence="6" id="KW-0479">Metal-binding</keyword>
<reference evidence="12" key="1">
    <citation type="submission" date="2020-12" db="EMBL/GenBank/DDBJ databases">
        <title>Bacterial taxonomy.</title>
        <authorList>
            <person name="Pan X."/>
        </authorList>
    </citation>
    <scope>NUCLEOTIDE SEQUENCE</scope>
    <source>
        <strain evidence="12">KCTC 52957</strain>
    </source>
</reference>
<evidence type="ECO:0000256" key="3">
    <source>
        <dbReference type="ARBA" id="ARBA00016337"/>
    </source>
</evidence>
<dbReference type="GO" id="GO:0046872">
    <property type="term" value="F:metal ion binding"/>
    <property type="evidence" value="ECO:0007669"/>
    <property type="project" value="UniProtKB-KW"/>
</dbReference>
<keyword evidence="4" id="KW-0285">Flavoprotein</keyword>
<keyword evidence="8" id="KW-0460">Magnesium</keyword>
<dbReference type="EC" id="2.7.1.180" evidence="2"/>
<comment type="caution">
    <text evidence="12">The sequence shown here is derived from an EMBL/GenBank/DDBJ whole genome shotgun (WGS) entry which is preliminary data.</text>
</comment>
<keyword evidence="13" id="KW-1185">Reference proteome</keyword>
<dbReference type="InterPro" id="IPR024932">
    <property type="entry name" value="ApbE"/>
</dbReference>
<feature type="chain" id="PRO_5039931543" description="FAD:protein FMN transferase" evidence="11">
    <location>
        <begin position="21"/>
        <end position="283"/>
    </location>
</feature>
<dbReference type="SUPFAM" id="SSF143631">
    <property type="entry name" value="ApbE-like"/>
    <property type="match status" value="1"/>
</dbReference>
<evidence type="ECO:0000256" key="8">
    <source>
        <dbReference type="ARBA" id="ARBA00022842"/>
    </source>
</evidence>
<evidence type="ECO:0000313" key="13">
    <source>
        <dbReference type="Proteomes" id="UP000642488"/>
    </source>
</evidence>
<feature type="signal peptide" evidence="11">
    <location>
        <begin position="1"/>
        <end position="20"/>
    </location>
</feature>
<keyword evidence="11" id="KW-0732">Signal</keyword>
<evidence type="ECO:0000313" key="12">
    <source>
        <dbReference type="EMBL" id="MBJ3761744.1"/>
    </source>
</evidence>
<dbReference type="Proteomes" id="UP000642488">
    <property type="component" value="Unassembled WGS sequence"/>
</dbReference>
<proteinExistence type="predicted"/>
<evidence type="ECO:0000256" key="10">
    <source>
        <dbReference type="ARBA" id="ARBA00048540"/>
    </source>
</evidence>
<evidence type="ECO:0000256" key="2">
    <source>
        <dbReference type="ARBA" id="ARBA00011955"/>
    </source>
</evidence>
<comment type="cofactor">
    <cofactor evidence="1">
        <name>Mg(2+)</name>
        <dbReference type="ChEBI" id="CHEBI:18420"/>
    </cofactor>
</comment>
<dbReference type="PANTHER" id="PTHR30040">
    <property type="entry name" value="THIAMINE BIOSYNTHESIS LIPOPROTEIN APBE"/>
    <property type="match status" value="1"/>
</dbReference>
<evidence type="ECO:0000256" key="9">
    <source>
        <dbReference type="ARBA" id="ARBA00031306"/>
    </source>
</evidence>
<accession>A0A934IH27</accession>
<evidence type="ECO:0000256" key="6">
    <source>
        <dbReference type="ARBA" id="ARBA00022723"/>
    </source>
</evidence>
<protein>
    <recommendedName>
        <fullName evidence="3">FAD:protein FMN transferase</fullName>
        <ecNumber evidence="2">2.7.1.180</ecNumber>
    </recommendedName>
    <alternativeName>
        <fullName evidence="9">Flavin transferase</fullName>
    </alternativeName>
</protein>
<evidence type="ECO:0000256" key="5">
    <source>
        <dbReference type="ARBA" id="ARBA00022679"/>
    </source>
</evidence>
<dbReference type="PANTHER" id="PTHR30040:SF2">
    <property type="entry name" value="FAD:PROTEIN FMN TRANSFERASE"/>
    <property type="match status" value="1"/>
</dbReference>
<dbReference type="InterPro" id="IPR003374">
    <property type="entry name" value="ApbE-like_sf"/>
</dbReference>
<dbReference type="RefSeq" id="WP_198914924.1">
    <property type="nucleotide sequence ID" value="NZ_JAEKPD010000002.1"/>
</dbReference>
<evidence type="ECO:0000256" key="11">
    <source>
        <dbReference type="SAM" id="SignalP"/>
    </source>
</evidence>
<dbReference type="AlphaFoldDB" id="A0A934IH27"/>
<keyword evidence="5 12" id="KW-0808">Transferase</keyword>
<dbReference type="GO" id="GO:0016740">
    <property type="term" value="F:transferase activity"/>
    <property type="evidence" value="ECO:0007669"/>
    <property type="project" value="UniProtKB-KW"/>
</dbReference>
<evidence type="ECO:0000256" key="7">
    <source>
        <dbReference type="ARBA" id="ARBA00022827"/>
    </source>
</evidence>
<keyword evidence="7" id="KW-0274">FAD</keyword>